<dbReference type="Gene3D" id="3.40.50.2000">
    <property type="entry name" value="Glycogen Phosphorylase B"/>
    <property type="match status" value="1"/>
</dbReference>
<comment type="caution">
    <text evidence="2">The sequence shown here is derived from an EMBL/GenBank/DDBJ whole genome shotgun (WGS) entry which is preliminary data.</text>
</comment>
<proteinExistence type="predicted"/>
<dbReference type="Proteomes" id="UP000294546">
    <property type="component" value="Unassembled WGS sequence"/>
</dbReference>
<keyword evidence="2" id="KW-0808">Transferase</keyword>
<dbReference type="EMBL" id="SMFU01000010">
    <property type="protein sequence ID" value="TCK04876.1"/>
    <property type="molecule type" value="Genomic_DNA"/>
</dbReference>
<feature type="domain" description="Glycosyl transferase family 28 C-terminal" evidence="1">
    <location>
        <begin position="266"/>
        <end position="358"/>
    </location>
</feature>
<dbReference type="OrthoDB" id="503443at2"/>
<dbReference type="InterPro" id="IPR007235">
    <property type="entry name" value="Glyco_trans_28_C"/>
</dbReference>
<gene>
    <name evidence="2" type="ORF">CLV83_3325</name>
</gene>
<dbReference type="SUPFAM" id="SSF53756">
    <property type="entry name" value="UDP-Glycosyltransferase/glycogen phosphorylase"/>
    <property type="match status" value="1"/>
</dbReference>
<dbReference type="Pfam" id="PF04101">
    <property type="entry name" value="Glyco_tran_28_C"/>
    <property type="match status" value="1"/>
</dbReference>
<dbReference type="AlphaFoldDB" id="A0A4V2PDE6"/>
<organism evidence="2 3">
    <name type="scientific">Marinobacterium mangrovicola</name>
    <dbReference type="NCBI Taxonomy" id="1476959"/>
    <lineage>
        <taxon>Bacteria</taxon>
        <taxon>Pseudomonadati</taxon>
        <taxon>Pseudomonadota</taxon>
        <taxon>Gammaproteobacteria</taxon>
        <taxon>Oceanospirillales</taxon>
        <taxon>Oceanospirillaceae</taxon>
        <taxon>Marinobacterium</taxon>
    </lineage>
</organism>
<evidence type="ECO:0000313" key="2">
    <source>
        <dbReference type="EMBL" id="TCK04876.1"/>
    </source>
</evidence>
<evidence type="ECO:0000259" key="1">
    <source>
        <dbReference type="Pfam" id="PF04101"/>
    </source>
</evidence>
<accession>A0A4V2PDE6</accession>
<dbReference type="RefSeq" id="WP_132294884.1">
    <property type="nucleotide sequence ID" value="NZ_SMFU01000010.1"/>
</dbReference>
<name>A0A4V2PDE6_9GAMM</name>
<evidence type="ECO:0000313" key="3">
    <source>
        <dbReference type="Proteomes" id="UP000294546"/>
    </source>
</evidence>
<dbReference type="PANTHER" id="PTHR21015">
    <property type="entry name" value="UDP-N-ACETYLGLUCOSAMINE--N-ACETYLMURAMYL-(PENTAPEPTIDE) PYROPHOSPHORYL-UNDECAPRENOL N-ACETYLGLUCOSAMINE TRANSFERASE 1"/>
    <property type="match status" value="1"/>
</dbReference>
<sequence length="404" mass="43904">MDKTAPTLMFYVQHLLGVGHIKRASLLVKGWLDAGFNVCVVSGGEPVPLFNFDGAELVQLPPVKTADAAFSALVTEDGEPLDEAFRERRRNQLLDTFSAVQPDLLVIENYPFGRRQLRWELKPLLEMASSAEKRPLIACSVRDIVQARKPERVAETVSLIERYFDLVLVHGDGRFVPFESSFPAAAEIADKIRYTGYVTDAIASSDAVDEAVEGEGEVLVSSGGGAVGFGLMRAAMDGRSQTLLAHNTWRFLMGPNLPAMERAELEQGVKPGVIVEPSRPDFPALLTRCGLSISQGGYNTVMDLLVARSPAVIVPFEGEGETEQLERTSKLAQFGLCAMVRERDLTPETMAQAVDRAVALHPEQVDIDLQGAAHCARLLSEALAGRQTLKSEGKSESKLETLGG</sequence>
<reference evidence="2 3" key="1">
    <citation type="submission" date="2019-03" db="EMBL/GenBank/DDBJ databases">
        <title>Genomic Encyclopedia of Archaeal and Bacterial Type Strains, Phase II (KMG-II): from individual species to whole genera.</title>
        <authorList>
            <person name="Goeker M."/>
        </authorList>
    </citation>
    <scope>NUCLEOTIDE SEQUENCE [LARGE SCALE GENOMIC DNA]</scope>
    <source>
        <strain evidence="2 3">DSM 27697</strain>
    </source>
</reference>
<keyword evidence="3" id="KW-1185">Reference proteome</keyword>
<dbReference type="PANTHER" id="PTHR21015:SF28">
    <property type="entry name" value="SLL1722 PROTEIN"/>
    <property type="match status" value="1"/>
</dbReference>
<protein>
    <submittedName>
        <fullName evidence="2">Putative glycosyltransferase</fullName>
    </submittedName>
</protein>
<dbReference type="GO" id="GO:0016758">
    <property type="term" value="F:hexosyltransferase activity"/>
    <property type="evidence" value="ECO:0007669"/>
    <property type="project" value="InterPro"/>
</dbReference>